<dbReference type="InterPro" id="IPR005537">
    <property type="entry name" value="RAMP_III_fam"/>
</dbReference>
<dbReference type="PANTHER" id="PTHR36700:SF1">
    <property type="entry name" value="CRISPR SYSTEM CMR SUBUNIT CMR4"/>
    <property type="match status" value="1"/>
</dbReference>
<dbReference type="NCBIfam" id="TIGR02580">
    <property type="entry name" value="cas_RAMP_Cmr4"/>
    <property type="match status" value="1"/>
</dbReference>
<name>A0A519BQC1_9DELT</name>
<dbReference type="EMBL" id="SGBB01000001">
    <property type="protein sequence ID" value="RZD19458.1"/>
    <property type="molecule type" value="Genomic_DNA"/>
</dbReference>
<proteinExistence type="predicted"/>
<organism evidence="3 4">
    <name type="scientific">Candidatus Acididesulfobacter diazotrophicus</name>
    <dbReference type="NCBI Taxonomy" id="2597226"/>
    <lineage>
        <taxon>Bacteria</taxon>
        <taxon>Deltaproteobacteria</taxon>
        <taxon>Candidatus Acidulodesulfobacterales</taxon>
        <taxon>Candidatus Acididesulfobacter</taxon>
    </lineage>
</organism>
<evidence type="ECO:0000256" key="1">
    <source>
        <dbReference type="ARBA" id="ARBA00023118"/>
    </source>
</evidence>
<gene>
    <name evidence="3" type="primary">cmr4</name>
    <name evidence="3" type="ORF">EVG15_00835</name>
</gene>
<dbReference type="PANTHER" id="PTHR36700">
    <property type="entry name" value="CRISPR SYSTEM CMR SUBUNIT CMR4"/>
    <property type="match status" value="1"/>
</dbReference>
<feature type="domain" description="CRISPR type III-associated protein" evidence="2">
    <location>
        <begin position="10"/>
        <end position="306"/>
    </location>
</feature>
<dbReference type="Pfam" id="PF03787">
    <property type="entry name" value="RAMPs"/>
    <property type="match status" value="1"/>
</dbReference>
<dbReference type="Proteomes" id="UP000319296">
    <property type="component" value="Unassembled WGS sequence"/>
</dbReference>
<sequence length="323" mass="36181">MDRNTSILSLYAISPIHAGSGAAVSTVDLPIQRERITNYPCIQASALKGAMRSHFRDFISKKDRYHKSDSNKELINYIFGSDEQDKWSKNDDSMPGAISVSDAKLLAFPMRSNIAPFVCVICPTIIKRLKRDLEFAGLYLNDDDALSKPDLSNVLSGVINDTAIVIKGNFKDENSAAIILEDAVVKINTQEPININFINDNFPEIDYLLLISDEMFDYCISNCTEIQTNVKINSETGTSQDGALRYQEFLPSDTLLYSVVNFKDQRAETKIENYLKANIIKNYVEDIIKEFIQIGGGETLGKGICKIKWIPKNKNEQNNGGQK</sequence>
<accession>A0A519BQC1</accession>
<dbReference type="InterPro" id="IPR013410">
    <property type="entry name" value="CRISPR-assoc_RAMP_Cmr4"/>
</dbReference>
<protein>
    <submittedName>
        <fullName evidence="3">Type III-B CRISPR module RAMP protein Cmr4</fullName>
    </submittedName>
</protein>
<evidence type="ECO:0000313" key="4">
    <source>
        <dbReference type="Proteomes" id="UP000319296"/>
    </source>
</evidence>
<keyword evidence="1" id="KW-0051">Antiviral defense</keyword>
<comment type="caution">
    <text evidence="3">The sequence shown here is derived from an EMBL/GenBank/DDBJ whole genome shotgun (WGS) entry which is preliminary data.</text>
</comment>
<dbReference type="AlphaFoldDB" id="A0A519BQC1"/>
<evidence type="ECO:0000259" key="2">
    <source>
        <dbReference type="Pfam" id="PF03787"/>
    </source>
</evidence>
<evidence type="ECO:0000313" key="3">
    <source>
        <dbReference type="EMBL" id="RZD19458.1"/>
    </source>
</evidence>
<reference evidence="3 4" key="1">
    <citation type="journal article" date="2019" name="ISME J.">
        <title>Insights into ecological role of a new deltaproteobacterial order Candidatus Acidulodesulfobacterales by metagenomics and metatranscriptomics.</title>
        <authorList>
            <person name="Tan S."/>
            <person name="Liu J."/>
            <person name="Fang Y."/>
            <person name="Hedlund B.P."/>
            <person name="Lian Z.H."/>
            <person name="Huang L.Y."/>
            <person name="Li J.T."/>
            <person name="Huang L.N."/>
            <person name="Li W.J."/>
            <person name="Jiang H.C."/>
            <person name="Dong H.L."/>
            <person name="Shu W.S."/>
        </authorList>
    </citation>
    <scope>NUCLEOTIDE SEQUENCE [LARGE SCALE GENOMIC DNA]</scope>
    <source>
        <strain evidence="3">AP1</strain>
    </source>
</reference>
<dbReference type="GO" id="GO:0051607">
    <property type="term" value="P:defense response to virus"/>
    <property type="evidence" value="ECO:0007669"/>
    <property type="project" value="UniProtKB-KW"/>
</dbReference>